<name>A0A0E9V0G8_ANGAN</name>
<evidence type="ECO:0000313" key="1">
    <source>
        <dbReference type="EMBL" id="JAH70930.1"/>
    </source>
</evidence>
<protein>
    <submittedName>
        <fullName evidence="1">Uncharacterized protein</fullName>
    </submittedName>
</protein>
<dbReference type="EMBL" id="GBXM01037647">
    <property type="protein sequence ID" value="JAH70930.1"/>
    <property type="molecule type" value="Transcribed_RNA"/>
</dbReference>
<dbReference type="AlphaFoldDB" id="A0A0E9V0G8"/>
<reference evidence="1" key="1">
    <citation type="submission" date="2014-11" db="EMBL/GenBank/DDBJ databases">
        <authorList>
            <person name="Amaro Gonzalez C."/>
        </authorList>
    </citation>
    <scope>NUCLEOTIDE SEQUENCE</scope>
</reference>
<reference evidence="1" key="2">
    <citation type="journal article" date="2015" name="Fish Shellfish Immunol.">
        <title>Early steps in the European eel (Anguilla anguilla)-Vibrio vulnificus interaction in the gills: Role of the RtxA13 toxin.</title>
        <authorList>
            <person name="Callol A."/>
            <person name="Pajuelo D."/>
            <person name="Ebbesson L."/>
            <person name="Teles M."/>
            <person name="MacKenzie S."/>
            <person name="Amaro C."/>
        </authorList>
    </citation>
    <scope>NUCLEOTIDE SEQUENCE</scope>
</reference>
<organism evidence="1">
    <name type="scientific">Anguilla anguilla</name>
    <name type="common">European freshwater eel</name>
    <name type="synonym">Muraena anguilla</name>
    <dbReference type="NCBI Taxonomy" id="7936"/>
    <lineage>
        <taxon>Eukaryota</taxon>
        <taxon>Metazoa</taxon>
        <taxon>Chordata</taxon>
        <taxon>Craniata</taxon>
        <taxon>Vertebrata</taxon>
        <taxon>Euteleostomi</taxon>
        <taxon>Actinopterygii</taxon>
        <taxon>Neopterygii</taxon>
        <taxon>Teleostei</taxon>
        <taxon>Anguilliformes</taxon>
        <taxon>Anguillidae</taxon>
        <taxon>Anguilla</taxon>
    </lineage>
</organism>
<accession>A0A0E9V0G8</accession>
<sequence length="55" mass="6193">MLTGDKDNSGSTGIKEKRIKCDYKNIRGDNKSRKGSEKDFSTHCIYNPWVATLQG</sequence>
<proteinExistence type="predicted"/>